<name>A0A167MI44_CALVF</name>
<dbReference type="EMBL" id="KV417283">
    <property type="protein sequence ID" value="KZO96739.1"/>
    <property type="molecule type" value="Genomic_DNA"/>
</dbReference>
<organism evidence="1 2">
    <name type="scientific">Calocera viscosa (strain TUFC12733)</name>
    <dbReference type="NCBI Taxonomy" id="1330018"/>
    <lineage>
        <taxon>Eukaryota</taxon>
        <taxon>Fungi</taxon>
        <taxon>Dikarya</taxon>
        <taxon>Basidiomycota</taxon>
        <taxon>Agaricomycotina</taxon>
        <taxon>Dacrymycetes</taxon>
        <taxon>Dacrymycetales</taxon>
        <taxon>Dacrymycetaceae</taxon>
        <taxon>Calocera</taxon>
    </lineage>
</organism>
<evidence type="ECO:0000313" key="1">
    <source>
        <dbReference type="EMBL" id="KZO96739.1"/>
    </source>
</evidence>
<reference evidence="1 2" key="1">
    <citation type="journal article" date="2016" name="Mol. Biol. Evol.">
        <title>Comparative Genomics of Early-Diverging Mushroom-Forming Fungi Provides Insights into the Origins of Lignocellulose Decay Capabilities.</title>
        <authorList>
            <person name="Nagy L.G."/>
            <person name="Riley R."/>
            <person name="Tritt A."/>
            <person name="Adam C."/>
            <person name="Daum C."/>
            <person name="Floudas D."/>
            <person name="Sun H."/>
            <person name="Yadav J.S."/>
            <person name="Pangilinan J."/>
            <person name="Larsson K.H."/>
            <person name="Matsuura K."/>
            <person name="Barry K."/>
            <person name="Labutti K."/>
            <person name="Kuo R."/>
            <person name="Ohm R.A."/>
            <person name="Bhattacharya S.S."/>
            <person name="Shirouzu T."/>
            <person name="Yoshinaga Y."/>
            <person name="Martin F.M."/>
            <person name="Grigoriev I.V."/>
            <person name="Hibbett D.S."/>
        </authorList>
    </citation>
    <scope>NUCLEOTIDE SEQUENCE [LARGE SCALE GENOMIC DNA]</scope>
    <source>
        <strain evidence="1 2">TUFC12733</strain>
    </source>
</reference>
<evidence type="ECO:0000313" key="2">
    <source>
        <dbReference type="Proteomes" id="UP000076738"/>
    </source>
</evidence>
<keyword evidence="2" id="KW-1185">Reference proteome</keyword>
<dbReference type="Proteomes" id="UP000076738">
    <property type="component" value="Unassembled WGS sequence"/>
</dbReference>
<sequence>MPPLCVLHQEVDFEEGLAIEVDSATVAASAVDAGDSATEAASVVEEEAVSAVHPAAASVVHQVAASEAAVAMEVLQAGVDSVVVTAVGEDSVVATVVGEGSVVVNGAASAIVVASVIVAVSEVASGEYRASTSFLSFGYAYQPALKARLRSLFDYLASTGSQNGSHPCDPKLRRVSCLCDDDLKLALNSMSLPTSGSTTVSL</sequence>
<protein>
    <submittedName>
        <fullName evidence="1">Uncharacterized protein</fullName>
    </submittedName>
</protein>
<proteinExistence type="predicted"/>
<accession>A0A167MI44</accession>
<dbReference type="AlphaFoldDB" id="A0A167MI44"/>
<gene>
    <name evidence="1" type="ORF">CALVIDRAFT_111692</name>
</gene>